<dbReference type="RefSeq" id="XP_019018734.1">
    <property type="nucleotide sequence ID" value="XM_019159824.1"/>
</dbReference>
<name>A0A1E3NNE9_9ASCO</name>
<reference evidence="1 2" key="1">
    <citation type="journal article" date="2016" name="Proc. Natl. Acad. Sci. U.S.A.">
        <title>Comparative genomics of biotechnologically important yeasts.</title>
        <authorList>
            <person name="Riley R."/>
            <person name="Haridas S."/>
            <person name="Wolfe K.H."/>
            <person name="Lopes M.R."/>
            <person name="Hittinger C.T."/>
            <person name="Goeker M."/>
            <person name="Salamov A.A."/>
            <person name="Wisecaver J.H."/>
            <person name="Long T.M."/>
            <person name="Calvey C.H."/>
            <person name="Aerts A.L."/>
            <person name="Barry K.W."/>
            <person name="Choi C."/>
            <person name="Clum A."/>
            <person name="Coughlan A.Y."/>
            <person name="Deshpande S."/>
            <person name="Douglass A.P."/>
            <person name="Hanson S.J."/>
            <person name="Klenk H.-P."/>
            <person name="LaButti K.M."/>
            <person name="Lapidus A."/>
            <person name="Lindquist E.A."/>
            <person name="Lipzen A.M."/>
            <person name="Meier-Kolthoff J.P."/>
            <person name="Ohm R.A."/>
            <person name="Otillar R.P."/>
            <person name="Pangilinan J.L."/>
            <person name="Peng Y."/>
            <person name="Rokas A."/>
            <person name="Rosa C.A."/>
            <person name="Scheuner C."/>
            <person name="Sibirny A.A."/>
            <person name="Slot J.C."/>
            <person name="Stielow J.B."/>
            <person name="Sun H."/>
            <person name="Kurtzman C.P."/>
            <person name="Blackwell M."/>
            <person name="Grigoriev I.V."/>
            <person name="Jeffries T.W."/>
        </authorList>
    </citation>
    <scope>NUCLEOTIDE SEQUENCE [LARGE SCALE GENOMIC DNA]</scope>
    <source>
        <strain evidence="1 2">NRRL Y-2026</strain>
    </source>
</reference>
<keyword evidence="2" id="KW-1185">Reference proteome</keyword>
<gene>
    <name evidence="1" type="ORF">PICMEDRAFT_116768</name>
</gene>
<sequence>MDRYGCGRARGALYRGGEQRSKVTMYKTLVQRGRLWLSVALLLLLCRHPHTAAATVLFRRTNSHQVSTLSTSSASSEGCIARPPVEKKTMIVNR</sequence>
<protein>
    <submittedName>
        <fullName evidence="1">Uncharacterized protein</fullName>
    </submittedName>
</protein>
<evidence type="ECO:0000313" key="1">
    <source>
        <dbReference type="EMBL" id="ODQ47621.1"/>
    </source>
</evidence>
<dbReference type="EMBL" id="KV454002">
    <property type="protein sequence ID" value="ODQ47621.1"/>
    <property type="molecule type" value="Genomic_DNA"/>
</dbReference>
<organism evidence="1 2">
    <name type="scientific">Pichia membranifaciens NRRL Y-2026</name>
    <dbReference type="NCBI Taxonomy" id="763406"/>
    <lineage>
        <taxon>Eukaryota</taxon>
        <taxon>Fungi</taxon>
        <taxon>Dikarya</taxon>
        <taxon>Ascomycota</taxon>
        <taxon>Saccharomycotina</taxon>
        <taxon>Pichiomycetes</taxon>
        <taxon>Pichiales</taxon>
        <taxon>Pichiaceae</taxon>
        <taxon>Pichia</taxon>
    </lineage>
</organism>
<proteinExistence type="predicted"/>
<dbReference type="GeneID" id="30176511"/>
<evidence type="ECO:0000313" key="2">
    <source>
        <dbReference type="Proteomes" id="UP000094455"/>
    </source>
</evidence>
<dbReference type="AlphaFoldDB" id="A0A1E3NNE9"/>
<dbReference type="Proteomes" id="UP000094455">
    <property type="component" value="Unassembled WGS sequence"/>
</dbReference>
<accession>A0A1E3NNE9</accession>